<comment type="caution">
    <text evidence="1">The sequence shown here is derived from an EMBL/GenBank/DDBJ whole genome shotgun (WGS) entry which is preliminary data.</text>
</comment>
<keyword evidence="2" id="KW-1185">Reference proteome</keyword>
<dbReference type="Proteomes" id="UP001153076">
    <property type="component" value="Unassembled WGS sequence"/>
</dbReference>
<evidence type="ECO:0000313" key="2">
    <source>
        <dbReference type="Proteomes" id="UP001153076"/>
    </source>
</evidence>
<protein>
    <submittedName>
        <fullName evidence="1">Uncharacterized protein</fullName>
    </submittedName>
</protein>
<accession>A0A9Q1K6T1</accession>
<reference evidence="1" key="1">
    <citation type="submission" date="2022-04" db="EMBL/GenBank/DDBJ databases">
        <title>Carnegiea gigantea Genome sequencing and assembly v2.</title>
        <authorList>
            <person name="Copetti D."/>
            <person name="Sanderson M.J."/>
            <person name="Burquez A."/>
            <person name="Wojciechowski M.F."/>
        </authorList>
    </citation>
    <scope>NUCLEOTIDE SEQUENCE</scope>
    <source>
        <strain evidence="1">SGP5-SGP5p</strain>
        <tissue evidence="1">Aerial part</tissue>
    </source>
</reference>
<name>A0A9Q1K6T1_9CARY</name>
<gene>
    <name evidence="1" type="ORF">Cgig2_008333</name>
</gene>
<sequence length="151" mass="17513">MNMILDTELSNEEIFKALNEMHPTKVPRPTAKHILSLPLSAYKTEDMLYWWPDKHECLNIPSKLKHFMWSVVNECLAAKLELQCKHVIDNGPCTVCNQVKKSMLHTMRRCGHCNSTAWQGWTARNLNAVNNKIPNLGALLSEYHRMLHNYK</sequence>
<dbReference type="EMBL" id="JAKOGI010000286">
    <property type="protein sequence ID" value="KAJ8437707.1"/>
    <property type="molecule type" value="Genomic_DNA"/>
</dbReference>
<organism evidence="1 2">
    <name type="scientific">Carnegiea gigantea</name>
    <dbReference type="NCBI Taxonomy" id="171969"/>
    <lineage>
        <taxon>Eukaryota</taxon>
        <taxon>Viridiplantae</taxon>
        <taxon>Streptophyta</taxon>
        <taxon>Embryophyta</taxon>
        <taxon>Tracheophyta</taxon>
        <taxon>Spermatophyta</taxon>
        <taxon>Magnoliopsida</taxon>
        <taxon>eudicotyledons</taxon>
        <taxon>Gunneridae</taxon>
        <taxon>Pentapetalae</taxon>
        <taxon>Caryophyllales</taxon>
        <taxon>Cactineae</taxon>
        <taxon>Cactaceae</taxon>
        <taxon>Cactoideae</taxon>
        <taxon>Echinocereeae</taxon>
        <taxon>Carnegiea</taxon>
    </lineage>
</organism>
<proteinExistence type="predicted"/>
<evidence type="ECO:0000313" key="1">
    <source>
        <dbReference type="EMBL" id="KAJ8437707.1"/>
    </source>
</evidence>
<dbReference type="AlphaFoldDB" id="A0A9Q1K6T1"/>